<organism evidence="1 2">
    <name type="scientific">Canavalia gladiata</name>
    <name type="common">Sword bean</name>
    <name type="synonym">Dolichos gladiatus</name>
    <dbReference type="NCBI Taxonomy" id="3824"/>
    <lineage>
        <taxon>Eukaryota</taxon>
        <taxon>Viridiplantae</taxon>
        <taxon>Streptophyta</taxon>
        <taxon>Embryophyta</taxon>
        <taxon>Tracheophyta</taxon>
        <taxon>Spermatophyta</taxon>
        <taxon>Magnoliopsida</taxon>
        <taxon>eudicotyledons</taxon>
        <taxon>Gunneridae</taxon>
        <taxon>Pentapetalae</taxon>
        <taxon>rosids</taxon>
        <taxon>fabids</taxon>
        <taxon>Fabales</taxon>
        <taxon>Fabaceae</taxon>
        <taxon>Papilionoideae</taxon>
        <taxon>50 kb inversion clade</taxon>
        <taxon>NPAAA clade</taxon>
        <taxon>indigoferoid/millettioid clade</taxon>
        <taxon>Phaseoleae</taxon>
        <taxon>Canavalia</taxon>
    </lineage>
</organism>
<name>A0AAN9QJ16_CANGL</name>
<reference evidence="1 2" key="1">
    <citation type="submission" date="2024-01" db="EMBL/GenBank/DDBJ databases">
        <title>The genomes of 5 underutilized Papilionoideae crops provide insights into root nodulation and disease resistanc.</title>
        <authorList>
            <person name="Jiang F."/>
        </authorList>
    </citation>
    <scope>NUCLEOTIDE SEQUENCE [LARGE SCALE GENOMIC DNA]</scope>
    <source>
        <strain evidence="1">LVBAO_FW01</strain>
        <tissue evidence="1">Leaves</tissue>
    </source>
</reference>
<evidence type="ECO:0000313" key="1">
    <source>
        <dbReference type="EMBL" id="KAK7337249.1"/>
    </source>
</evidence>
<evidence type="ECO:0000313" key="2">
    <source>
        <dbReference type="Proteomes" id="UP001367508"/>
    </source>
</evidence>
<protein>
    <submittedName>
        <fullName evidence="1">Uncharacterized protein</fullName>
    </submittedName>
</protein>
<keyword evidence="2" id="KW-1185">Reference proteome</keyword>
<gene>
    <name evidence="1" type="ORF">VNO77_17814</name>
</gene>
<dbReference type="EMBL" id="JAYMYQ010000004">
    <property type="protein sequence ID" value="KAK7337249.1"/>
    <property type="molecule type" value="Genomic_DNA"/>
</dbReference>
<accession>A0AAN9QJ16</accession>
<proteinExistence type="predicted"/>
<dbReference type="AlphaFoldDB" id="A0AAN9QJ16"/>
<dbReference type="Proteomes" id="UP001367508">
    <property type="component" value="Unassembled WGS sequence"/>
</dbReference>
<comment type="caution">
    <text evidence="1">The sequence shown here is derived from an EMBL/GenBank/DDBJ whole genome shotgun (WGS) entry which is preliminary data.</text>
</comment>
<sequence length="76" mass="8963">MTSSSIQITMFSIGSRREEKKNLIHDPRFRGQFDAKVLLKLKEHVPGFQMLRLLEFCVLPVLRLTEIIFEAQLNFR</sequence>